<dbReference type="STRING" id="55209.HA50_19260"/>
<dbReference type="InterPro" id="IPR006140">
    <property type="entry name" value="D-isomer_DH_NAD-bd"/>
</dbReference>
<reference evidence="7 8" key="1">
    <citation type="journal article" date="2017" name="Antonie Van Leeuwenhoek">
        <title>Phylogenomic resolution of the bacterial genus Pantoea and its relationship with Erwinia and Tatumella.</title>
        <authorList>
            <person name="Palmer M."/>
            <person name="Steenkamp E.T."/>
            <person name="Coetzee M.P."/>
            <person name="Chan W.Y."/>
            <person name="van Zyl E."/>
            <person name="De Maayer P."/>
            <person name="Coutinho T.A."/>
            <person name="Blom J."/>
            <person name="Smits T.H."/>
            <person name="Duffy B."/>
            <person name="Venter S.N."/>
        </authorList>
    </citation>
    <scope>NUCLEOTIDE SEQUENCE [LARGE SCALE GENOMIC DNA]</scope>
    <source>
        <strain evidence="7 8">LMG 2657</strain>
    </source>
</reference>
<dbReference type="Gene3D" id="3.40.50.720">
    <property type="entry name" value="NAD(P)-binding Rossmann-like Domain"/>
    <property type="match status" value="2"/>
</dbReference>
<dbReference type="PANTHER" id="PTHR42789:SF1">
    <property type="entry name" value="D-ISOMER SPECIFIC 2-HYDROXYACID DEHYDROGENASE FAMILY PROTEIN (AFU_ORTHOLOGUE AFUA_6G10090)"/>
    <property type="match status" value="1"/>
</dbReference>
<dbReference type="InterPro" id="IPR006139">
    <property type="entry name" value="D-isomer_2_OHA_DH_cat_dom"/>
</dbReference>
<evidence type="ECO:0000256" key="1">
    <source>
        <dbReference type="ARBA" id="ARBA00005854"/>
    </source>
</evidence>
<dbReference type="PANTHER" id="PTHR42789">
    <property type="entry name" value="D-ISOMER SPECIFIC 2-HYDROXYACID DEHYDROGENASE FAMILY PROTEIN (AFU_ORTHOLOGUE AFUA_6G10090)"/>
    <property type="match status" value="1"/>
</dbReference>
<gene>
    <name evidence="7" type="ORF">HA50_19260</name>
</gene>
<feature type="domain" description="D-isomer specific 2-hydroxyacid dehydrogenase NAD-binding" evidence="6">
    <location>
        <begin position="114"/>
        <end position="288"/>
    </location>
</feature>
<evidence type="ECO:0000313" key="8">
    <source>
        <dbReference type="Proteomes" id="UP000193749"/>
    </source>
</evidence>
<evidence type="ECO:0000256" key="4">
    <source>
        <dbReference type="RuleBase" id="RU003719"/>
    </source>
</evidence>
<evidence type="ECO:0000259" key="5">
    <source>
        <dbReference type="Pfam" id="PF00389"/>
    </source>
</evidence>
<dbReference type="CDD" id="cd12169">
    <property type="entry name" value="PGDH_like_1"/>
    <property type="match status" value="1"/>
</dbReference>
<dbReference type="RefSeq" id="WP_084877591.1">
    <property type="nucleotide sequence ID" value="NZ_JAGGMY010000001.1"/>
</dbReference>
<feature type="domain" description="D-isomer specific 2-hydroxyacid dehydrogenase catalytic" evidence="5">
    <location>
        <begin position="39"/>
        <end position="317"/>
    </location>
</feature>
<keyword evidence="8" id="KW-1185">Reference proteome</keyword>
<protein>
    <submittedName>
        <fullName evidence="7">Hydroxyacid dehydrogenase</fullName>
    </submittedName>
</protein>
<dbReference type="InterPro" id="IPR050857">
    <property type="entry name" value="D-2-hydroxyacid_DH"/>
</dbReference>
<dbReference type="EMBL" id="MLJI01000001">
    <property type="protein sequence ID" value="ORM95369.1"/>
    <property type="molecule type" value="Genomic_DNA"/>
</dbReference>
<proteinExistence type="inferred from homology"/>
<dbReference type="Pfam" id="PF00389">
    <property type="entry name" value="2-Hacid_dh"/>
    <property type="match status" value="1"/>
</dbReference>
<dbReference type="GO" id="GO:0051287">
    <property type="term" value="F:NAD binding"/>
    <property type="evidence" value="ECO:0007669"/>
    <property type="project" value="InterPro"/>
</dbReference>
<keyword evidence="2 4" id="KW-0560">Oxidoreductase</keyword>
<organism evidence="7 8">
    <name type="scientific">Pantoea cypripedii</name>
    <name type="common">Pectobacterium cypripedii</name>
    <name type="synonym">Erwinia cypripedii</name>
    <dbReference type="NCBI Taxonomy" id="55209"/>
    <lineage>
        <taxon>Bacteria</taxon>
        <taxon>Pseudomonadati</taxon>
        <taxon>Pseudomonadota</taxon>
        <taxon>Gammaproteobacteria</taxon>
        <taxon>Enterobacterales</taxon>
        <taxon>Erwiniaceae</taxon>
        <taxon>Pantoea</taxon>
    </lineage>
</organism>
<evidence type="ECO:0000313" key="7">
    <source>
        <dbReference type="EMBL" id="ORM95369.1"/>
    </source>
</evidence>
<comment type="similarity">
    <text evidence="1 4">Belongs to the D-isomer specific 2-hydroxyacid dehydrogenase family.</text>
</comment>
<keyword evidence="3" id="KW-0520">NAD</keyword>
<dbReference type="Pfam" id="PF02826">
    <property type="entry name" value="2-Hacid_dh_C"/>
    <property type="match status" value="1"/>
</dbReference>
<evidence type="ECO:0000256" key="2">
    <source>
        <dbReference type="ARBA" id="ARBA00023002"/>
    </source>
</evidence>
<dbReference type="GO" id="GO:0016616">
    <property type="term" value="F:oxidoreductase activity, acting on the CH-OH group of donors, NAD or NADP as acceptor"/>
    <property type="evidence" value="ECO:0007669"/>
    <property type="project" value="InterPro"/>
</dbReference>
<evidence type="ECO:0000259" key="6">
    <source>
        <dbReference type="Pfam" id="PF02826"/>
    </source>
</evidence>
<dbReference type="SUPFAM" id="SSF51735">
    <property type="entry name" value="NAD(P)-binding Rossmann-fold domains"/>
    <property type="match status" value="1"/>
</dbReference>
<name>A0A1X1EZB1_PANCY</name>
<evidence type="ECO:0000256" key="3">
    <source>
        <dbReference type="ARBA" id="ARBA00023027"/>
    </source>
</evidence>
<dbReference type="AlphaFoldDB" id="A0A1X1EZB1"/>
<accession>A0A1X1EZB1</accession>
<dbReference type="FunFam" id="3.40.50.720:FF:000203">
    <property type="entry name" value="D-3-phosphoglycerate dehydrogenase (SerA)"/>
    <property type="match status" value="1"/>
</dbReference>
<dbReference type="InterPro" id="IPR036291">
    <property type="entry name" value="NAD(P)-bd_dom_sf"/>
</dbReference>
<sequence length="319" mass="34110">MNLNCIILDDYQNVALNLADWTTLEPLVHTRALTTHIDNQDALVSQIQHADILVVMRERTPLSAELIGRLPNLKLIVTSGMRNASIDLDACRERYIAVCGTASSSAPPLELTWGLLLGLARHLVSENQALRSNGPWQQTLGIGLQGKTLGLLGLGKIGGAMAQVAQAFGMDVCAWSQNLTDERAAACGVRKMASLHGLLQASDVVSLHLVLSERTHHLLDAAALAQMKPGALLINTSRAGLVDQAAMIAALQSGHLAGAGLDVFEQEPLPAGSPLRQLPNVLATPHLGYVADRNYHTYFTEAVENIAGWVKGAPLRSLL</sequence>
<dbReference type="OrthoDB" id="9805416at2"/>
<dbReference type="Proteomes" id="UP000193749">
    <property type="component" value="Unassembled WGS sequence"/>
</dbReference>
<dbReference type="SUPFAM" id="SSF52283">
    <property type="entry name" value="Formate/glycerate dehydrogenase catalytic domain-like"/>
    <property type="match status" value="1"/>
</dbReference>
<comment type="caution">
    <text evidence="7">The sequence shown here is derived from an EMBL/GenBank/DDBJ whole genome shotgun (WGS) entry which is preliminary data.</text>
</comment>